<gene>
    <name evidence="2" type="ORF">PMEA_00008917</name>
</gene>
<evidence type="ECO:0000313" key="2">
    <source>
        <dbReference type="EMBL" id="CAH3120838.1"/>
    </source>
</evidence>
<evidence type="ECO:0000256" key="1">
    <source>
        <dbReference type="SAM" id="MobiDB-lite"/>
    </source>
</evidence>
<comment type="caution">
    <text evidence="2">The sequence shown here is derived from an EMBL/GenBank/DDBJ whole genome shotgun (WGS) entry which is preliminary data.</text>
</comment>
<accession>A0AAU9WNW1</accession>
<keyword evidence="3" id="KW-1185">Reference proteome</keyword>
<organism evidence="2 3">
    <name type="scientific">Pocillopora meandrina</name>
    <dbReference type="NCBI Taxonomy" id="46732"/>
    <lineage>
        <taxon>Eukaryota</taxon>
        <taxon>Metazoa</taxon>
        <taxon>Cnidaria</taxon>
        <taxon>Anthozoa</taxon>
        <taxon>Hexacorallia</taxon>
        <taxon>Scleractinia</taxon>
        <taxon>Astrocoeniina</taxon>
        <taxon>Pocilloporidae</taxon>
        <taxon>Pocillopora</taxon>
    </lineage>
</organism>
<protein>
    <submittedName>
        <fullName evidence="2">Uncharacterized protein</fullName>
    </submittedName>
</protein>
<evidence type="ECO:0000313" key="3">
    <source>
        <dbReference type="Proteomes" id="UP001159428"/>
    </source>
</evidence>
<feature type="non-terminal residue" evidence="2">
    <location>
        <position position="1"/>
    </location>
</feature>
<feature type="compositionally biased region" description="Basic residues" evidence="1">
    <location>
        <begin position="73"/>
        <end position="88"/>
    </location>
</feature>
<reference evidence="2 3" key="1">
    <citation type="submission" date="2022-05" db="EMBL/GenBank/DDBJ databases">
        <authorList>
            <consortium name="Genoscope - CEA"/>
            <person name="William W."/>
        </authorList>
    </citation>
    <scope>NUCLEOTIDE SEQUENCE [LARGE SCALE GENOMIC DNA]</scope>
</reference>
<dbReference type="AlphaFoldDB" id="A0AAU9WNW1"/>
<name>A0AAU9WNW1_9CNID</name>
<feature type="region of interest" description="Disordered" evidence="1">
    <location>
        <begin position="68"/>
        <end position="103"/>
    </location>
</feature>
<dbReference type="Proteomes" id="UP001159428">
    <property type="component" value="Unassembled WGS sequence"/>
</dbReference>
<sequence>GNTKARRKNSKTKVRSKLETWMNVLKSWVESKGLNDDVVEYEGKEHDECLSRFFAEIRKSDGSDYLRDSLRATKNKSSSRKRPRKMAKCNKSPYRPREAVEKS</sequence>
<proteinExistence type="predicted"/>
<dbReference type="EMBL" id="CALNXJ010000018">
    <property type="protein sequence ID" value="CAH3120838.1"/>
    <property type="molecule type" value="Genomic_DNA"/>
</dbReference>